<evidence type="ECO:0000313" key="2">
    <source>
        <dbReference type="EMBL" id="MQL87276.1"/>
    </source>
</evidence>
<gene>
    <name evidence="2" type="ORF">Taro_019798</name>
</gene>
<accession>A0A843UX93</accession>
<proteinExistence type="predicted"/>
<evidence type="ECO:0000313" key="3">
    <source>
        <dbReference type="Proteomes" id="UP000652761"/>
    </source>
</evidence>
<dbReference type="OrthoDB" id="206108at2759"/>
<keyword evidence="3" id="KW-1185">Reference proteome</keyword>
<sequence>MEAARRGLVAQPSPLPPSTSHVPRAHLRKTTFSSCSAFHGQASQAVSSTPITSVVRHFPASILLQEQRDNLRHYPVKDDKIPQVTLDRICMETEESASQDEDDEFGEYLKHFERQFLYSPGSWYPLPKHTEEKTSLPESINFIISDTYIESESEEQYVVKDCVNGVLSAEVLALAKEAVLASQEAAILAESYSMTAHIHGFRLGSGPKNSAAEHIRVEEATVKSKRFLERRSKRRRMPKKATTVINNSAARSVSTEMSKKISKGLDANDPLRLFLWGPETKQLLTVKEERDLFNKIQAHIFLNFLRIKFYC</sequence>
<dbReference type="AlphaFoldDB" id="A0A843UX93"/>
<protein>
    <submittedName>
        <fullName evidence="2">Uncharacterized protein</fullName>
    </submittedName>
</protein>
<name>A0A843UX93_COLES</name>
<evidence type="ECO:0000256" key="1">
    <source>
        <dbReference type="SAM" id="MobiDB-lite"/>
    </source>
</evidence>
<organism evidence="2 3">
    <name type="scientific">Colocasia esculenta</name>
    <name type="common">Wild taro</name>
    <name type="synonym">Arum esculentum</name>
    <dbReference type="NCBI Taxonomy" id="4460"/>
    <lineage>
        <taxon>Eukaryota</taxon>
        <taxon>Viridiplantae</taxon>
        <taxon>Streptophyta</taxon>
        <taxon>Embryophyta</taxon>
        <taxon>Tracheophyta</taxon>
        <taxon>Spermatophyta</taxon>
        <taxon>Magnoliopsida</taxon>
        <taxon>Liliopsida</taxon>
        <taxon>Araceae</taxon>
        <taxon>Aroideae</taxon>
        <taxon>Colocasieae</taxon>
        <taxon>Colocasia</taxon>
    </lineage>
</organism>
<feature type="region of interest" description="Disordered" evidence="1">
    <location>
        <begin position="1"/>
        <end position="22"/>
    </location>
</feature>
<dbReference type="Proteomes" id="UP000652761">
    <property type="component" value="Unassembled WGS sequence"/>
</dbReference>
<comment type="caution">
    <text evidence="2">The sequence shown here is derived from an EMBL/GenBank/DDBJ whole genome shotgun (WGS) entry which is preliminary data.</text>
</comment>
<dbReference type="EMBL" id="NMUH01000965">
    <property type="protein sequence ID" value="MQL87276.1"/>
    <property type="molecule type" value="Genomic_DNA"/>
</dbReference>
<reference evidence="2" key="1">
    <citation type="submission" date="2017-07" db="EMBL/GenBank/DDBJ databases">
        <title>Taro Niue Genome Assembly and Annotation.</title>
        <authorList>
            <person name="Atibalentja N."/>
            <person name="Keating K."/>
            <person name="Fields C.J."/>
        </authorList>
    </citation>
    <scope>NUCLEOTIDE SEQUENCE</scope>
    <source>
        <strain evidence="2">Niue_2</strain>
        <tissue evidence="2">Leaf</tissue>
    </source>
</reference>